<keyword evidence="13" id="KW-1185">Reference proteome</keyword>
<evidence type="ECO:0000256" key="1">
    <source>
        <dbReference type="ARBA" id="ARBA00004383"/>
    </source>
</evidence>
<comment type="similarity">
    <text evidence="2">Belongs to the TonB family.</text>
</comment>
<evidence type="ECO:0000256" key="8">
    <source>
        <dbReference type="ARBA" id="ARBA00022989"/>
    </source>
</evidence>
<dbReference type="Gene3D" id="2.20.110.10">
    <property type="entry name" value="Histone H3 K4-specific methyltransferase SET7/9 N-terminal domain"/>
    <property type="match status" value="1"/>
</dbReference>
<dbReference type="PROSITE" id="PS52015">
    <property type="entry name" value="TONB_CTD"/>
    <property type="match status" value="1"/>
</dbReference>
<accession>A0ABY4CR91</accession>
<name>A0ABY4CR91_9BACT</name>
<dbReference type="PANTHER" id="PTHR33446">
    <property type="entry name" value="PROTEIN TONB-RELATED"/>
    <property type="match status" value="1"/>
</dbReference>
<dbReference type="Gene3D" id="3.30.1150.10">
    <property type="match status" value="1"/>
</dbReference>
<keyword evidence="3" id="KW-0813">Transport</keyword>
<feature type="signal peptide" evidence="10">
    <location>
        <begin position="1"/>
        <end position="24"/>
    </location>
</feature>
<dbReference type="EMBL" id="CP094669">
    <property type="protein sequence ID" value="UOG72785.1"/>
    <property type="molecule type" value="Genomic_DNA"/>
</dbReference>
<comment type="subcellular location">
    <subcellularLocation>
        <location evidence="1">Cell inner membrane</location>
        <topology evidence="1">Single-pass membrane protein</topology>
        <orientation evidence="1">Periplasmic side</orientation>
    </subcellularLocation>
</comment>
<evidence type="ECO:0000256" key="5">
    <source>
        <dbReference type="ARBA" id="ARBA00022519"/>
    </source>
</evidence>
<evidence type="ECO:0000259" key="11">
    <source>
        <dbReference type="PROSITE" id="PS52015"/>
    </source>
</evidence>
<evidence type="ECO:0000256" key="7">
    <source>
        <dbReference type="ARBA" id="ARBA00022927"/>
    </source>
</evidence>
<dbReference type="InterPro" id="IPR011652">
    <property type="entry name" value="MORN_2"/>
</dbReference>
<evidence type="ECO:0000313" key="13">
    <source>
        <dbReference type="Proteomes" id="UP000831113"/>
    </source>
</evidence>
<dbReference type="SUPFAM" id="SSF82185">
    <property type="entry name" value="Histone H3 K4-specific methyltransferase SET7/9 N-terminal domain"/>
    <property type="match status" value="1"/>
</dbReference>
<protein>
    <submittedName>
        <fullName evidence="12">TonB family protein</fullName>
    </submittedName>
</protein>
<dbReference type="NCBIfam" id="TIGR01352">
    <property type="entry name" value="tonB_Cterm"/>
    <property type="match status" value="1"/>
</dbReference>
<feature type="chain" id="PRO_5045739349" evidence="10">
    <location>
        <begin position="25"/>
        <end position="250"/>
    </location>
</feature>
<dbReference type="InterPro" id="IPR006260">
    <property type="entry name" value="TonB/TolA_C"/>
</dbReference>
<evidence type="ECO:0000256" key="10">
    <source>
        <dbReference type="SAM" id="SignalP"/>
    </source>
</evidence>
<evidence type="ECO:0000256" key="4">
    <source>
        <dbReference type="ARBA" id="ARBA00022475"/>
    </source>
</evidence>
<evidence type="ECO:0000256" key="3">
    <source>
        <dbReference type="ARBA" id="ARBA00022448"/>
    </source>
</evidence>
<keyword evidence="5" id="KW-0997">Cell inner membrane</keyword>
<dbReference type="RefSeq" id="WP_243794041.1">
    <property type="nucleotide sequence ID" value="NZ_CP094669.1"/>
</dbReference>
<keyword evidence="10" id="KW-0732">Signal</keyword>
<evidence type="ECO:0000256" key="6">
    <source>
        <dbReference type="ARBA" id="ARBA00022692"/>
    </source>
</evidence>
<keyword evidence="9" id="KW-0472">Membrane</keyword>
<gene>
    <name evidence="12" type="ORF">MTX78_11675</name>
</gene>
<keyword evidence="7" id="KW-0653">Protein transport</keyword>
<dbReference type="InterPro" id="IPR051045">
    <property type="entry name" value="TonB-dependent_transducer"/>
</dbReference>
<dbReference type="Pfam" id="PF07661">
    <property type="entry name" value="MORN_2"/>
    <property type="match status" value="2"/>
</dbReference>
<evidence type="ECO:0000256" key="2">
    <source>
        <dbReference type="ARBA" id="ARBA00006555"/>
    </source>
</evidence>
<sequence>MNRYFLLLYILAGEVLVPVPAANAQSITAYFKAQPGNHSDIDFGNGLKSRTDTVRGTDGAAAIVRYYASGQKQEEIPYLLLRKNELHGTQTRWFENGRVQATEHYANNQRHGQLLTYYPDGTLRRREEYQQGKQVKAECFAPDGKPVGYFDYLQFPDYPGGLLTLLRAIQSNTEYPKEALRNEEEGKVLIDFVVSSKGVVQDACVRKSVSPLLDQEALRVVNSLKGWKPARLDGEVTDVLFTLPVTFSIN</sequence>
<keyword evidence="4" id="KW-1003">Cell membrane</keyword>
<dbReference type="PANTHER" id="PTHR33446:SF2">
    <property type="entry name" value="PROTEIN TONB"/>
    <property type="match status" value="1"/>
</dbReference>
<dbReference type="InterPro" id="IPR037682">
    <property type="entry name" value="TonB_C"/>
</dbReference>
<evidence type="ECO:0000256" key="9">
    <source>
        <dbReference type="ARBA" id="ARBA00023136"/>
    </source>
</evidence>
<keyword evidence="6" id="KW-0812">Transmembrane</keyword>
<proteinExistence type="inferred from homology"/>
<dbReference type="Proteomes" id="UP000831113">
    <property type="component" value="Chromosome"/>
</dbReference>
<evidence type="ECO:0000313" key="12">
    <source>
        <dbReference type="EMBL" id="UOG72785.1"/>
    </source>
</evidence>
<reference evidence="12 13" key="1">
    <citation type="submission" date="2022-03" db="EMBL/GenBank/DDBJ databases">
        <title>Hymenobactersp. isolated from the air.</title>
        <authorList>
            <person name="Won M."/>
            <person name="Kwon S.-W."/>
        </authorList>
    </citation>
    <scope>NUCLEOTIDE SEQUENCE [LARGE SCALE GENOMIC DNA]</scope>
    <source>
        <strain evidence="12 13">KACC 21982</strain>
    </source>
</reference>
<keyword evidence="8" id="KW-1133">Transmembrane helix</keyword>
<dbReference type="SUPFAM" id="SSF74653">
    <property type="entry name" value="TolA/TonB C-terminal domain"/>
    <property type="match status" value="1"/>
</dbReference>
<feature type="domain" description="TonB C-terminal" evidence="11">
    <location>
        <begin position="160"/>
        <end position="250"/>
    </location>
</feature>
<organism evidence="12 13">
    <name type="scientific">Hymenobacter tibetensis</name>
    <dbReference type="NCBI Taxonomy" id="497967"/>
    <lineage>
        <taxon>Bacteria</taxon>
        <taxon>Pseudomonadati</taxon>
        <taxon>Bacteroidota</taxon>
        <taxon>Cytophagia</taxon>
        <taxon>Cytophagales</taxon>
        <taxon>Hymenobacteraceae</taxon>
        <taxon>Hymenobacter</taxon>
    </lineage>
</organism>
<dbReference type="Pfam" id="PF03544">
    <property type="entry name" value="TonB_C"/>
    <property type="match status" value="1"/>
</dbReference>